<dbReference type="Gene3D" id="1.10.630.10">
    <property type="entry name" value="Cytochrome P450"/>
    <property type="match status" value="1"/>
</dbReference>
<proteinExistence type="inferred from homology"/>
<dbReference type="PANTHER" id="PTHR24305:SF166">
    <property type="entry name" value="CYTOCHROME P450 12A4, MITOCHONDRIAL-RELATED"/>
    <property type="match status" value="1"/>
</dbReference>
<dbReference type="AlphaFoldDB" id="A0A4P7NSS2"/>
<evidence type="ECO:0000256" key="1">
    <source>
        <dbReference type="ARBA" id="ARBA00010617"/>
    </source>
</evidence>
<protein>
    <submittedName>
        <fullName evidence="7">Uncharacterized protein</fullName>
    </submittedName>
</protein>
<keyword evidence="6" id="KW-0472">Membrane</keyword>
<dbReference type="InterPro" id="IPR001128">
    <property type="entry name" value="Cyt_P450"/>
</dbReference>
<evidence type="ECO:0000313" key="8">
    <source>
        <dbReference type="Proteomes" id="UP000294847"/>
    </source>
</evidence>
<keyword evidence="2 5" id="KW-0349">Heme</keyword>
<dbReference type="Pfam" id="PF00067">
    <property type="entry name" value="p450"/>
    <property type="match status" value="1"/>
</dbReference>
<dbReference type="GO" id="GO:0020037">
    <property type="term" value="F:heme binding"/>
    <property type="evidence" value="ECO:0007669"/>
    <property type="project" value="InterPro"/>
</dbReference>
<comment type="cofactor">
    <cofactor evidence="5">
        <name>heme</name>
        <dbReference type="ChEBI" id="CHEBI:30413"/>
    </cofactor>
</comment>
<keyword evidence="3 5" id="KW-0479">Metal-binding</keyword>
<organism evidence="7 8">
    <name type="scientific">Pyricularia oryzae</name>
    <name type="common">Rice blast fungus</name>
    <name type="synonym">Magnaporthe oryzae</name>
    <dbReference type="NCBI Taxonomy" id="318829"/>
    <lineage>
        <taxon>Eukaryota</taxon>
        <taxon>Fungi</taxon>
        <taxon>Dikarya</taxon>
        <taxon>Ascomycota</taxon>
        <taxon>Pezizomycotina</taxon>
        <taxon>Sordariomycetes</taxon>
        <taxon>Sordariomycetidae</taxon>
        <taxon>Magnaporthales</taxon>
        <taxon>Pyriculariaceae</taxon>
        <taxon>Pyricularia</taxon>
    </lineage>
</organism>
<evidence type="ECO:0000313" key="7">
    <source>
        <dbReference type="EMBL" id="QBZ65362.1"/>
    </source>
</evidence>
<name>A0A4P7NSS2_PYROR</name>
<dbReference type="Proteomes" id="UP000294847">
    <property type="component" value="Chromosome 7"/>
</dbReference>
<evidence type="ECO:0000256" key="3">
    <source>
        <dbReference type="ARBA" id="ARBA00022723"/>
    </source>
</evidence>
<dbReference type="EMBL" id="CP034210">
    <property type="protein sequence ID" value="QBZ65362.1"/>
    <property type="molecule type" value="Genomic_DNA"/>
</dbReference>
<feature type="transmembrane region" description="Helical" evidence="6">
    <location>
        <begin position="36"/>
        <end position="54"/>
    </location>
</feature>
<dbReference type="SUPFAM" id="SSF48264">
    <property type="entry name" value="Cytochrome P450"/>
    <property type="match status" value="1"/>
</dbReference>
<dbReference type="CDD" id="cd11069">
    <property type="entry name" value="CYP_FUM15-like"/>
    <property type="match status" value="1"/>
</dbReference>
<feature type="binding site" description="axial binding residue" evidence="5">
    <location>
        <position position="498"/>
    </location>
    <ligand>
        <name>heme</name>
        <dbReference type="ChEBI" id="CHEBI:30413"/>
    </ligand>
    <ligandPart>
        <name>Fe</name>
        <dbReference type="ChEBI" id="CHEBI:18248"/>
    </ligandPart>
</feature>
<dbReference type="PRINTS" id="PR00385">
    <property type="entry name" value="P450"/>
</dbReference>
<dbReference type="GO" id="GO:0016705">
    <property type="term" value="F:oxidoreductase activity, acting on paired donors, with incorporation or reduction of molecular oxygen"/>
    <property type="evidence" value="ECO:0007669"/>
    <property type="project" value="InterPro"/>
</dbReference>
<dbReference type="PRINTS" id="PR00463">
    <property type="entry name" value="EP450I"/>
</dbReference>
<keyword evidence="4 5" id="KW-0408">Iron</keyword>
<comment type="similarity">
    <text evidence="1">Belongs to the cytochrome P450 family.</text>
</comment>
<dbReference type="PANTHER" id="PTHR24305">
    <property type="entry name" value="CYTOCHROME P450"/>
    <property type="match status" value="1"/>
</dbReference>
<evidence type="ECO:0000256" key="5">
    <source>
        <dbReference type="PIRSR" id="PIRSR602401-1"/>
    </source>
</evidence>
<evidence type="ECO:0000256" key="6">
    <source>
        <dbReference type="SAM" id="Phobius"/>
    </source>
</evidence>
<gene>
    <name evidence="7" type="ORF">PoMZ_12321</name>
</gene>
<dbReference type="GO" id="GO:0004497">
    <property type="term" value="F:monooxygenase activity"/>
    <property type="evidence" value="ECO:0007669"/>
    <property type="project" value="InterPro"/>
</dbReference>
<reference evidence="7 8" key="1">
    <citation type="journal article" date="2019" name="Mol. Biol. Evol.">
        <title>Blast fungal genomes show frequent chromosomal changes, gene gains and losses, and effector gene turnover.</title>
        <authorList>
            <person name="Gomez Luciano L.B."/>
            <person name="Jason Tsai I."/>
            <person name="Chuma I."/>
            <person name="Tosa Y."/>
            <person name="Chen Y.H."/>
            <person name="Li J.Y."/>
            <person name="Li M.Y."/>
            <person name="Jade Lu M.Y."/>
            <person name="Nakayashiki H."/>
            <person name="Li W.H."/>
        </authorList>
    </citation>
    <scope>NUCLEOTIDE SEQUENCE [LARGE SCALE GENOMIC DNA]</scope>
    <source>
        <strain evidence="7">MZ5-1-6</strain>
    </source>
</reference>
<evidence type="ECO:0000256" key="2">
    <source>
        <dbReference type="ARBA" id="ARBA00022617"/>
    </source>
</evidence>
<sequence>MPSPNLGLKFSLGSGCLAALVIRSFAFPNLSAAKTSLLAPILGFCLAVIWRIILYPKFFSPFRDLPSPPGGTFLNGQTWRILKQGSSAPLEEWGNTIENDGIIRVNVALNSERLLVTSIEGIADVLVRNADNWRKPEALRHSLASVIGDGLIVSEGNAHKVQRKNMMTAFTGPRVKALYPQFWSRAYEGVEAIAQDVKKSVEMGHASIKADASDGEVGEVAFTDWLRRITLDNIGEVGFGFNFNAIREPETEVNLTYEFLFKSHETHVAVTFLEALADFFPVFWLQRLPIQHNIRTRAAVDTIRGIIRGVIQAKRSPDDEPSAAVDLISVAKSSGAFDDESLVDQSMTFLVAGHETVAGSLAWGLVELCRRPEMQARLRDEVRSRLPSPADPAAQVGERDFHALPYLQAFCSEVLRFYPSVPATRREAIADTVLLGRAIPRGTQLLISPAATNRSRALWGDDAGEFNPERWLLPGQANNGGADSNYANLTFLHGPRSCIGATFARAEFLCIIAAIVGRFELSFADADKGAEVLSSGFTERPKGDLLLRTRLIHGAW</sequence>
<dbReference type="InterPro" id="IPR036396">
    <property type="entry name" value="Cyt_P450_sf"/>
</dbReference>
<accession>A0A4P7NSS2</accession>
<keyword evidence="6" id="KW-0812">Transmembrane</keyword>
<dbReference type="GO" id="GO:0005506">
    <property type="term" value="F:iron ion binding"/>
    <property type="evidence" value="ECO:0007669"/>
    <property type="project" value="InterPro"/>
</dbReference>
<dbReference type="InterPro" id="IPR002401">
    <property type="entry name" value="Cyt_P450_E_grp-I"/>
</dbReference>
<dbReference type="InterPro" id="IPR050121">
    <property type="entry name" value="Cytochrome_P450_monoxygenase"/>
</dbReference>
<evidence type="ECO:0000256" key="4">
    <source>
        <dbReference type="ARBA" id="ARBA00023004"/>
    </source>
</evidence>
<keyword evidence="6" id="KW-1133">Transmembrane helix</keyword>